<dbReference type="Proteomes" id="UP001280121">
    <property type="component" value="Unassembled WGS sequence"/>
</dbReference>
<gene>
    <name evidence="1" type="ORF">Ddye_028393</name>
</gene>
<accession>A0AAD9TRU8</accession>
<comment type="caution">
    <text evidence="1">The sequence shown here is derived from an EMBL/GenBank/DDBJ whole genome shotgun (WGS) entry which is preliminary data.</text>
</comment>
<organism evidence="1 2">
    <name type="scientific">Dipteronia dyeriana</name>
    <dbReference type="NCBI Taxonomy" id="168575"/>
    <lineage>
        <taxon>Eukaryota</taxon>
        <taxon>Viridiplantae</taxon>
        <taxon>Streptophyta</taxon>
        <taxon>Embryophyta</taxon>
        <taxon>Tracheophyta</taxon>
        <taxon>Spermatophyta</taxon>
        <taxon>Magnoliopsida</taxon>
        <taxon>eudicotyledons</taxon>
        <taxon>Gunneridae</taxon>
        <taxon>Pentapetalae</taxon>
        <taxon>rosids</taxon>
        <taxon>malvids</taxon>
        <taxon>Sapindales</taxon>
        <taxon>Sapindaceae</taxon>
        <taxon>Hippocastanoideae</taxon>
        <taxon>Acereae</taxon>
        <taxon>Dipteronia</taxon>
    </lineage>
</organism>
<protein>
    <submittedName>
        <fullName evidence="1">Uncharacterized protein</fullName>
    </submittedName>
</protein>
<keyword evidence="2" id="KW-1185">Reference proteome</keyword>
<dbReference type="AlphaFoldDB" id="A0AAD9TRU8"/>
<dbReference type="EMBL" id="JANJYI010000008">
    <property type="protein sequence ID" value="KAK2640598.1"/>
    <property type="molecule type" value="Genomic_DNA"/>
</dbReference>
<name>A0AAD9TRU8_9ROSI</name>
<proteinExistence type="predicted"/>
<evidence type="ECO:0000313" key="1">
    <source>
        <dbReference type="EMBL" id="KAK2640598.1"/>
    </source>
</evidence>
<sequence length="89" mass="9194">MSDDLVSIDRCLVSGGRSSLAVNHPSLVTSYAFVRESERDSGLVVVTMIVYSGFCGGVGSRFDDDGVCFGFDDGVCGCGGGSGLLGLCW</sequence>
<reference evidence="1" key="1">
    <citation type="journal article" date="2023" name="Plant J.">
        <title>Genome sequences and population genomics provide insights into the demographic history, inbreeding, and mutation load of two 'living fossil' tree species of Dipteronia.</title>
        <authorList>
            <person name="Feng Y."/>
            <person name="Comes H.P."/>
            <person name="Chen J."/>
            <person name="Zhu S."/>
            <person name="Lu R."/>
            <person name="Zhang X."/>
            <person name="Li P."/>
            <person name="Qiu J."/>
            <person name="Olsen K.M."/>
            <person name="Qiu Y."/>
        </authorList>
    </citation>
    <scope>NUCLEOTIDE SEQUENCE</scope>
    <source>
        <strain evidence="1">KIB01</strain>
    </source>
</reference>
<evidence type="ECO:0000313" key="2">
    <source>
        <dbReference type="Proteomes" id="UP001280121"/>
    </source>
</evidence>